<keyword evidence="2" id="KW-0808">Transferase</keyword>
<evidence type="ECO:0000259" key="1">
    <source>
        <dbReference type="Pfam" id="PF05050"/>
    </source>
</evidence>
<dbReference type="Pfam" id="PF05050">
    <property type="entry name" value="Methyltransf_21"/>
    <property type="match status" value="1"/>
</dbReference>
<dbReference type="AlphaFoldDB" id="A0A2P8DKE6"/>
<name>A0A2P8DKE6_9ACTN</name>
<dbReference type="Gene3D" id="3.40.50.150">
    <property type="entry name" value="Vaccinia Virus protein VP39"/>
    <property type="match status" value="1"/>
</dbReference>
<protein>
    <submittedName>
        <fullName evidence="2">FkbM family methyltransferase</fullName>
    </submittedName>
</protein>
<dbReference type="GO" id="GO:0008171">
    <property type="term" value="F:O-methyltransferase activity"/>
    <property type="evidence" value="ECO:0007669"/>
    <property type="project" value="TreeGrafter"/>
</dbReference>
<organism evidence="2 3">
    <name type="scientific">Murinocardiopsis flavida</name>
    <dbReference type="NCBI Taxonomy" id="645275"/>
    <lineage>
        <taxon>Bacteria</taxon>
        <taxon>Bacillati</taxon>
        <taxon>Actinomycetota</taxon>
        <taxon>Actinomycetes</taxon>
        <taxon>Streptosporangiales</taxon>
        <taxon>Nocardiopsidaceae</taxon>
        <taxon>Murinocardiopsis</taxon>
    </lineage>
</organism>
<dbReference type="NCBIfam" id="TIGR01444">
    <property type="entry name" value="fkbM_fam"/>
    <property type="match status" value="1"/>
</dbReference>
<dbReference type="PANTHER" id="PTHR36973">
    <property type="entry name" value="SLL1456 PROTEIN-RELATED"/>
    <property type="match status" value="1"/>
</dbReference>
<dbReference type="InterPro" id="IPR006342">
    <property type="entry name" value="FkbM_mtfrase"/>
</dbReference>
<dbReference type="Proteomes" id="UP000240542">
    <property type="component" value="Unassembled WGS sequence"/>
</dbReference>
<reference evidence="2 3" key="1">
    <citation type="submission" date="2018-03" db="EMBL/GenBank/DDBJ databases">
        <title>Genomic Encyclopedia of Archaeal and Bacterial Type Strains, Phase II (KMG-II): from individual species to whole genera.</title>
        <authorList>
            <person name="Goeker M."/>
        </authorList>
    </citation>
    <scope>NUCLEOTIDE SEQUENCE [LARGE SCALE GENOMIC DNA]</scope>
    <source>
        <strain evidence="2 3">DSM 45312</strain>
    </source>
</reference>
<keyword evidence="2" id="KW-0489">Methyltransferase</keyword>
<dbReference type="InterPro" id="IPR053188">
    <property type="entry name" value="FkbM_Methyltransferase"/>
</dbReference>
<dbReference type="InterPro" id="IPR029063">
    <property type="entry name" value="SAM-dependent_MTases_sf"/>
</dbReference>
<keyword evidence="3" id="KW-1185">Reference proteome</keyword>
<dbReference type="SUPFAM" id="SSF53335">
    <property type="entry name" value="S-adenosyl-L-methionine-dependent methyltransferases"/>
    <property type="match status" value="1"/>
</dbReference>
<dbReference type="EMBL" id="PYGA01000007">
    <property type="protein sequence ID" value="PSK97668.1"/>
    <property type="molecule type" value="Genomic_DNA"/>
</dbReference>
<proteinExistence type="predicted"/>
<comment type="caution">
    <text evidence="2">The sequence shown here is derived from an EMBL/GenBank/DDBJ whole genome shotgun (WGS) entry which is preliminary data.</text>
</comment>
<dbReference type="PANTHER" id="PTHR36973:SF4">
    <property type="entry name" value="NODULATION PROTEIN"/>
    <property type="match status" value="1"/>
</dbReference>
<gene>
    <name evidence="2" type="ORF">CLV63_10756</name>
</gene>
<sequence length="334" mass="36883">MATLHRRLLRLVARFGLNVTDLAPGTVLLSRRNSPRVESVSTKTWLVSHGKGKKRSAERADAAVKKFAIAQGMRVHQLGGGAQLVVSGAADKVQAPVERAASQYLGRQHAAALLRHYQVNCVFDVGANIGQYAKHLRRDGYTGRIVSFEPVQKILEQLREAAKDDPDWLVYPCALGREATSTEMNVVFGSMSSLLGPSEYGSTRYKRFAKTRTQEIQVRRLDEVMDEALEGIDEPRPYLKLDTQGYDLEAFAGAGTRIKEFVGMQSEVALMQIYEGMPRMAEAVPIYEDAGFEVTGMFPVTREESTGRVLEFDCMMARAESLPNGAVVAPREVG</sequence>
<accession>A0A2P8DKE6</accession>
<dbReference type="OrthoDB" id="4104638at2"/>
<dbReference type="GO" id="GO:0032259">
    <property type="term" value="P:methylation"/>
    <property type="evidence" value="ECO:0007669"/>
    <property type="project" value="UniProtKB-KW"/>
</dbReference>
<evidence type="ECO:0000313" key="3">
    <source>
        <dbReference type="Proteomes" id="UP000240542"/>
    </source>
</evidence>
<feature type="domain" description="Methyltransferase FkbM" evidence="1">
    <location>
        <begin position="124"/>
        <end position="261"/>
    </location>
</feature>
<evidence type="ECO:0000313" key="2">
    <source>
        <dbReference type="EMBL" id="PSK97668.1"/>
    </source>
</evidence>